<dbReference type="AlphaFoldDB" id="A0AAE0MYN0"/>
<accession>A0AAE0MYN0</accession>
<reference evidence="1" key="1">
    <citation type="journal article" date="2023" name="Mol. Phylogenet. Evol.">
        <title>Genome-scale phylogeny and comparative genomics of the fungal order Sordariales.</title>
        <authorList>
            <person name="Hensen N."/>
            <person name="Bonometti L."/>
            <person name="Westerberg I."/>
            <person name="Brannstrom I.O."/>
            <person name="Guillou S."/>
            <person name="Cros-Aarteil S."/>
            <person name="Calhoun S."/>
            <person name="Haridas S."/>
            <person name="Kuo A."/>
            <person name="Mondo S."/>
            <person name="Pangilinan J."/>
            <person name="Riley R."/>
            <person name="LaButti K."/>
            <person name="Andreopoulos B."/>
            <person name="Lipzen A."/>
            <person name="Chen C."/>
            <person name="Yan M."/>
            <person name="Daum C."/>
            <person name="Ng V."/>
            <person name="Clum A."/>
            <person name="Steindorff A."/>
            <person name="Ohm R.A."/>
            <person name="Martin F."/>
            <person name="Silar P."/>
            <person name="Natvig D.O."/>
            <person name="Lalanne C."/>
            <person name="Gautier V."/>
            <person name="Ament-Velasquez S.L."/>
            <person name="Kruys A."/>
            <person name="Hutchinson M.I."/>
            <person name="Powell A.J."/>
            <person name="Barry K."/>
            <person name="Miller A.N."/>
            <person name="Grigoriev I.V."/>
            <person name="Debuchy R."/>
            <person name="Gladieux P."/>
            <person name="Hiltunen Thoren M."/>
            <person name="Johannesson H."/>
        </authorList>
    </citation>
    <scope>NUCLEOTIDE SEQUENCE</scope>
    <source>
        <strain evidence="1">CBS 958.72</strain>
    </source>
</reference>
<name>A0AAE0MYN0_9PEZI</name>
<gene>
    <name evidence="1" type="ORF">B0T24DRAFT_600221</name>
</gene>
<sequence length="201" mass="22386">MAAWCGRIGSDSGTDLVLGTSGAALYFSLAKIGIMVEGSNTRAISFGKVVLDTSCPARTNHCVDYRRFELNSARFASCLSPDGDLVLQTIGFPPRVLNLLASWGQEEEELQEDEEEEDAWGSRMEVGICDEEEVVEDPLDPEKLGMEYKQYDSESFWQKKDWKSADDSCMKVPRLESGGGFATPLHPEQFVADWQIGSWDR</sequence>
<evidence type="ECO:0000313" key="1">
    <source>
        <dbReference type="EMBL" id="KAK3358335.1"/>
    </source>
</evidence>
<dbReference type="Proteomes" id="UP001287356">
    <property type="component" value="Unassembled WGS sequence"/>
</dbReference>
<keyword evidence="2" id="KW-1185">Reference proteome</keyword>
<organism evidence="1 2">
    <name type="scientific">Lasiosphaeria ovina</name>
    <dbReference type="NCBI Taxonomy" id="92902"/>
    <lineage>
        <taxon>Eukaryota</taxon>
        <taxon>Fungi</taxon>
        <taxon>Dikarya</taxon>
        <taxon>Ascomycota</taxon>
        <taxon>Pezizomycotina</taxon>
        <taxon>Sordariomycetes</taxon>
        <taxon>Sordariomycetidae</taxon>
        <taxon>Sordariales</taxon>
        <taxon>Lasiosphaeriaceae</taxon>
        <taxon>Lasiosphaeria</taxon>
    </lineage>
</organism>
<reference evidence="1" key="2">
    <citation type="submission" date="2023-06" db="EMBL/GenBank/DDBJ databases">
        <authorList>
            <consortium name="Lawrence Berkeley National Laboratory"/>
            <person name="Haridas S."/>
            <person name="Hensen N."/>
            <person name="Bonometti L."/>
            <person name="Westerberg I."/>
            <person name="Brannstrom I.O."/>
            <person name="Guillou S."/>
            <person name="Cros-Aarteil S."/>
            <person name="Calhoun S."/>
            <person name="Kuo A."/>
            <person name="Mondo S."/>
            <person name="Pangilinan J."/>
            <person name="Riley R."/>
            <person name="Labutti K."/>
            <person name="Andreopoulos B."/>
            <person name="Lipzen A."/>
            <person name="Chen C."/>
            <person name="Yanf M."/>
            <person name="Daum C."/>
            <person name="Ng V."/>
            <person name="Clum A."/>
            <person name="Steindorff A."/>
            <person name="Ohm R."/>
            <person name="Martin F."/>
            <person name="Silar P."/>
            <person name="Natvig D."/>
            <person name="Lalanne C."/>
            <person name="Gautier V."/>
            <person name="Ament-Velasquez S.L."/>
            <person name="Kruys A."/>
            <person name="Hutchinson M.I."/>
            <person name="Powell A.J."/>
            <person name="Barry K."/>
            <person name="Miller A.N."/>
            <person name="Grigoriev I.V."/>
            <person name="Debuchy R."/>
            <person name="Gladieux P."/>
            <person name="Thoren M.H."/>
            <person name="Johannesson H."/>
        </authorList>
    </citation>
    <scope>NUCLEOTIDE SEQUENCE</scope>
    <source>
        <strain evidence="1">CBS 958.72</strain>
    </source>
</reference>
<evidence type="ECO:0000313" key="2">
    <source>
        <dbReference type="Proteomes" id="UP001287356"/>
    </source>
</evidence>
<protein>
    <submittedName>
        <fullName evidence="1">Uncharacterized protein</fullName>
    </submittedName>
</protein>
<proteinExistence type="predicted"/>
<dbReference type="EMBL" id="JAULSN010000017">
    <property type="protein sequence ID" value="KAK3358335.1"/>
    <property type="molecule type" value="Genomic_DNA"/>
</dbReference>
<comment type="caution">
    <text evidence="1">The sequence shown here is derived from an EMBL/GenBank/DDBJ whole genome shotgun (WGS) entry which is preliminary data.</text>
</comment>